<dbReference type="Pfam" id="PF13439">
    <property type="entry name" value="Glyco_transf_4"/>
    <property type="match status" value="1"/>
</dbReference>
<dbReference type="PANTHER" id="PTHR12526:SF630">
    <property type="entry name" value="GLYCOSYLTRANSFERASE"/>
    <property type="match status" value="1"/>
</dbReference>
<dbReference type="Pfam" id="PF00534">
    <property type="entry name" value="Glycos_transf_1"/>
    <property type="match status" value="1"/>
</dbReference>
<dbReference type="Proteomes" id="UP000662088">
    <property type="component" value="Unassembled WGS sequence"/>
</dbReference>
<comment type="caution">
    <text evidence="3">The sequence shown here is derived from an EMBL/GenBank/DDBJ whole genome shotgun (WGS) entry which is preliminary data.</text>
</comment>
<evidence type="ECO:0000313" key="3">
    <source>
        <dbReference type="EMBL" id="MBC5640881.1"/>
    </source>
</evidence>
<dbReference type="RefSeq" id="WP_022212664.1">
    <property type="nucleotide sequence ID" value="NZ_JACOOQ010000018.1"/>
</dbReference>
<keyword evidence="3" id="KW-0808">Transferase</keyword>
<feature type="domain" description="Glycosyl transferase family 1" evidence="1">
    <location>
        <begin position="173"/>
        <end position="322"/>
    </location>
</feature>
<dbReference type="EMBL" id="JACOOQ010000018">
    <property type="protein sequence ID" value="MBC5640881.1"/>
    <property type="molecule type" value="Genomic_DNA"/>
</dbReference>
<accession>A0A8I0ABI8</accession>
<sequence>MLIDIVLVYAVGRGGLENVISKVYNGLVKKGHRVRVFQAYRPEYIEWERNFDEIYYYGEDIPFSMINSGLHQYAMKYRQAIEEKGRPDIVIATQSTSLSYICNVALNGKNYNVIPQISWLHGPVSAYGGRELLSFSNSHMALCNKLGDDLALALDRENIYVVGNPVQIKNLDVINRPKEILTILSLGRLSPEKDIETLINALAILKKPWRLIVVGDGGHYSTLRTLAEEKNINENIQWTGWHENPWDTVKEASVTVISSLYEGFSMTTAESLARGIPVVTTKCGGPEDMVVEGVNGWLYQVGDYIRLAEILSKIQDGKYILPKAEVCIDSIQKFDEQVVINKIEEVIIKTYYKFYGFTRVR</sequence>
<dbReference type="AlphaFoldDB" id="A0A8I0ABI8"/>
<dbReference type="SUPFAM" id="SSF53756">
    <property type="entry name" value="UDP-Glycosyltransferase/glycogen phosphorylase"/>
    <property type="match status" value="1"/>
</dbReference>
<dbReference type="InterPro" id="IPR028098">
    <property type="entry name" value="Glyco_trans_4-like_N"/>
</dbReference>
<dbReference type="InterPro" id="IPR001296">
    <property type="entry name" value="Glyco_trans_1"/>
</dbReference>
<protein>
    <submittedName>
        <fullName evidence="3">Glycosyltransferase</fullName>
    </submittedName>
</protein>
<dbReference type="GO" id="GO:0016757">
    <property type="term" value="F:glycosyltransferase activity"/>
    <property type="evidence" value="ECO:0007669"/>
    <property type="project" value="InterPro"/>
</dbReference>
<feature type="domain" description="Glycosyltransferase subfamily 4-like N-terminal" evidence="2">
    <location>
        <begin position="14"/>
        <end position="166"/>
    </location>
</feature>
<evidence type="ECO:0000259" key="2">
    <source>
        <dbReference type="Pfam" id="PF13439"/>
    </source>
</evidence>
<reference evidence="3" key="1">
    <citation type="submission" date="2020-08" db="EMBL/GenBank/DDBJ databases">
        <title>Genome public.</title>
        <authorList>
            <person name="Liu C."/>
            <person name="Sun Q."/>
        </authorList>
    </citation>
    <scope>NUCLEOTIDE SEQUENCE</scope>
    <source>
        <strain evidence="3">NSJ-42</strain>
    </source>
</reference>
<gene>
    <name evidence="3" type="ORF">H8R92_10690</name>
</gene>
<organism evidence="3 4">
    <name type="scientific">Clostridium lentum</name>
    <dbReference type="NCBI Taxonomy" id="2763037"/>
    <lineage>
        <taxon>Bacteria</taxon>
        <taxon>Bacillati</taxon>
        <taxon>Bacillota</taxon>
        <taxon>Clostridia</taxon>
        <taxon>Eubacteriales</taxon>
        <taxon>Clostridiaceae</taxon>
        <taxon>Clostridium</taxon>
    </lineage>
</organism>
<keyword evidence="4" id="KW-1185">Reference proteome</keyword>
<dbReference type="Gene3D" id="3.40.50.2000">
    <property type="entry name" value="Glycogen Phosphorylase B"/>
    <property type="match status" value="2"/>
</dbReference>
<evidence type="ECO:0000259" key="1">
    <source>
        <dbReference type="Pfam" id="PF00534"/>
    </source>
</evidence>
<evidence type="ECO:0000313" key="4">
    <source>
        <dbReference type="Proteomes" id="UP000662088"/>
    </source>
</evidence>
<proteinExistence type="predicted"/>
<name>A0A8I0ABI8_9CLOT</name>
<dbReference type="PANTHER" id="PTHR12526">
    <property type="entry name" value="GLYCOSYLTRANSFERASE"/>
    <property type="match status" value="1"/>
</dbReference>
<dbReference type="CDD" id="cd03811">
    <property type="entry name" value="GT4_GT28_WabH-like"/>
    <property type="match status" value="1"/>
</dbReference>